<evidence type="ECO:0000256" key="10">
    <source>
        <dbReference type="SAM" id="Phobius"/>
    </source>
</evidence>
<dbReference type="GO" id="GO:0043001">
    <property type="term" value="P:Golgi to plasma membrane protein transport"/>
    <property type="evidence" value="ECO:0007669"/>
    <property type="project" value="TreeGrafter"/>
</dbReference>
<comment type="subcellular location">
    <subcellularLocation>
        <location evidence="1">Golgi apparatus membrane</location>
        <topology evidence="1">Multi-pass membrane protein</topology>
    </subcellularLocation>
</comment>
<evidence type="ECO:0000313" key="12">
    <source>
        <dbReference type="Proteomes" id="UP000054097"/>
    </source>
</evidence>
<keyword evidence="4 10" id="KW-0812">Transmembrane</keyword>
<organism evidence="11 12">
    <name type="scientific">Serendipita vermifera MAFF 305830</name>
    <dbReference type="NCBI Taxonomy" id="933852"/>
    <lineage>
        <taxon>Eukaryota</taxon>
        <taxon>Fungi</taxon>
        <taxon>Dikarya</taxon>
        <taxon>Basidiomycota</taxon>
        <taxon>Agaricomycotina</taxon>
        <taxon>Agaricomycetes</taxon>
        <taxon>Sebacinales</taxon>
        <taxon>Serendipitaceae</taxon>
        <taxon>Serendipita</taxon>
    </lineage>
</organism>
<feature type="region of interest" description="Disordered" evidence="9">
    <location>
        <begin position="183"/>
        <end position="212"/>
    </location>
</feature>
<evidence type="ECO:0000256" key="8">
    <source>
        <dbReference type="ARBA" id="ARBA00023136"/>
    </source>
</evidence>
<dbReference type="InterPro" id="IPR019185">
    <property type="entry name" value="Integral_membrane_SYS1-rel"/>
</dbReference>
<dbReference type="Pfam" id="PF09801">
    <property type="entry name" value="SYS1"/>
    <property type="match status" value="1"/>
</dbReference>
<dbReference type="OrthoDB" id="542931at2759"/>
<gene>
    <name evidence="11" type="ORF">M408DRAFT_59678</name>
</gene>
<dbReference type="EMBL" id="KN824277">
    <property type="protein sequence ID" value="KIM34090.1"/>
    <property type="molecule type" value="Genomic_DNA"/>
</dbReference>
<evidence type="ECO:0000256" key="6">
    <source>
        <dbReference type="ARBA" id="ARBA00022989"/>
    </source>
</evidence>
<evidence type="ECO:0000256" key="3">
    <source>
        <dbReference type="ARBA" id="ARBA00022448"/>
    </source>
</evidence>
<dbReference type="GO" id="GO:0005802">
    <property type="term" value="C:trans-Golgi network"/>
    <property type="evidence" value="ECO:0007669"/>
    <property type="project" value="TreeGrafter"/>
</dbReference>
<dbReference type="HOGENOM" id="CLU_059962_0_0_1"/>
<feature type="transmembrane region" description="Helical" evidence="10">
    <location>
        <begin position="123"/>
        <end position="144"/>
    </location>
</feature>
<proteinExistence type="inferred from homology"/>
<dbReference type="PANTHER" id="PTHR12952">
    <property type="entry name" value="SYS1"/>
    <property type="match status" value="1"/>
</dbReference>
<comment type="similarity">
    <text evidence="2">Belongs to the SYS1 family.</text>
</comment>
<dbReference type="GO" id="GO:0006895">
    <property type="term" value="P:Golgi to endosome transport"/>
    <property type="evidence" value="ECO:0007669"/>
    <property type="project" value="TreeGrafter"/>
</dbReference>
<dbReference type="GO" id="GO:0034067">
    <property type="term" value="P:protein localization to Golgi apparatus"/>
    <property type="evidence" value="ECO:0007669"/>
    <property type="project" value="TreeGrafter"/>
</dbReference>
<keyword evidence="7" id="KW-0333">Golgi apparatus</keyword>
<name>A0A0C3BBB4_SERVB</name>
<feature type="transmembrane region" description="Helical" evidence="10">
    <location>
        <begin position="7"/>
        <end position="28"/>
    </location>
</feature>
<keyword evidence="5" id="KW-0653">Protein transport</keyword>
<accession>A0A0C3BBB4</accession>
<evidence type="ECO:0000256" key="7">
    <source>
        <dbReference type="ARBA" id="ARBA00023034"/>
    </source>
</evidence>
<evidence type="ECO:0000256" key="2">
    <source>
        <dbReference type="ARBA" id="ARBA00008160"/>
    </source>
</evidence>
<feature type="transmembrane region" description="Helical" evidence="10">
    <location>
        <begin position="150"/>
        <end position="167"/>
    </location>
</feature>
<sequence length="212" mass="23916">MPFWDPIILLSQIISIQSLHYLTLAILLPPALSLSGRSLSFYGGPANINFIMSWQELAGRSSLPSASSIDGIYSHGTRIATSMTLKSVDMSDYGRRWIIAFTWFLAAFADVYYLYTFIRKPRLILDFTLTLFGLHIILTTYYTASFPTSLFFWLVMISCSSVVILLTEQLCVRRELSQDFQPVVATEDPEDHESEPADDTHNIELTPIANTS</sequence>
<dbReference type="AlphaFoldDB" id="A0A0C3BBB4"/>
<keyword evidence="3" id="KW-0813">Transport</keyword>
<reference evidence="11 12" key="1">
    <citation type="submission" date="2014-04" db="EMBL/GenBank/DDBJ databases">
        <authorList>
            <consortium name="DOE Joint Genome Institute"/>
            <person name="Kuo A."/>
            <person name="Zuccaro A."/>
            <person name="Kohler A."/>
            <person name="Nagy L.G."/>
            <person name="Floudas D."/>
            <person name="Copeland A."/>
            <person name="Barry K.W."/>
            <person name="Cichocki N."/>
            <person name="Veneault-Fourrey C."/>
            <person name="LaButti K."/>
            <person name="Lindquist E.A."/>
            <person name="Lipzen A."/>
            <person name="Lundell T."/>
            <person name="Morin E."/>
            <person name="Murat C."/>
            <person name="Sun H."/>
            <person name="Tunlid A."/>
            <person name="Henrissat B."/>
            <person name="Grigoriev I.V."/>
            <person name="Hibbett D.S."/>
            <person name="Martin F."/>
            <person name="Nordberg H.P."/>
            <person name="Cantor M.N."/>
            <person name="Hua S.X."/>
        </authorList>
    </citation>
    <scope>NUCLEOTIDE SEQUENCE [LARGE SCALE GENOMIC DNA]</scope>
    <source>
        <strain evidence="11 12">MAFF 305830</strain>
    </source>
</reference>
<keyword evidence="6 10" id="KW-1133">Transmembrane helix</keyword>
<dbReference type="GO" id="GO:0005829">
    <property type="term" value="C:cytosol"/>
    <property type="evidence" value="ECO:0007669"/>
    <property type="project" value="GOC"/>
</dbReference>
<keyword evidence="8 10" id="KW-0472">Membrane</keyword>
<evidence type="ECO:0000313" key="11">
    <source>
        <dbReference type="EMBL" id="KIM34090.1"/>
    </source>
</evidence>
<dbReference type="PANTHER" id="PTHR12952:SF0">
    <property type="entry name" value="PROTEIN SYS1 HOMOLOG"/>
    <property type="match status" value="1"/>
</dbReference>
<dbReference type="GO" id="GO:0000139">
    <property type="term" value="C:Golgi membrane"/>
    <property type="evidence" value="ECO:0007669"/>
    <property type="project" value="UniProtKB-SubCell"/>
</dbReference>
<reference evidence="12" key="2">
    <citation type="submission" date="2015-01" db="EMBL/GenBank/DDBJ databases">
        <title>Evolutionary Origins and Diversification of the Mycorrhizal Mutualists.</title>
        <authorList>
            <consortium name="DOE Joint Genome Institute"/>
            <consortium name="Mycorrhizal Genomics Consortium"/>
            <person name="Kohler A."/>
            <person name="Kuo A."/>
            <person name="Nagy L.G."/>
            <person name="Floudas D."/>
            <person name="Copeland A."/>
            <person name="Barry K.W."/>
            <person name="Cichocki N."/>
            <person name="Veneault-Fourrey C."/>
            <person name="LaButti K."/>
            <person name="Lindquist E.A."/>
            <person name="Lipzen A."/>
            <person name="Lundell T."/>
            <person name="Morin E."/>
            <person name="Murat C."/>
            <person name="Riley R."/>
            <person name="Ohm R."/>
            <person name="Sun H."/>
            <person name="Tunlid A."/>
            <person name="Henrissat B."/>
            <person name="Grigoriev I.V."/>
            <person name="Hibbett D.S."/>
            <person name="Martin F."/>
        </authorList>
    </citation>
    <scope>NUCLEOTIDE SEQUENCE [LARGE SCALE GENOMIC DNA]</scope>
    <source>
        <strain evidence="12">MAFF 305830</strain>
    </source>
</reference>
<feature type="transmembrane region" description="Helical" evidence="10">
    <location>
        <begin position="97"/>
        <end position="116"/>
    </location>
</feature>
<dbReference type="STRING" id="933852.A0A0C3BBB4"/>
<evidence type="ECO:0000256" key="4">
    <source>
        <dbReference type="ARBA" id="ARBA00022692"/>
    </source>
</evidence>
<dbReference type="Proteomes" id="UP000054097">
    <property type="component" value="Unassembled WGS sequence"/>
</dbReference>
<protein>
    <submittedName>
        <fullName evidence="11">Uncharacterized protein</fullName>
    </submittedName>
</protein>
<keyword evidence="12" id="KW-1185">Reference proteome</keyword>
<evidence type="ECO:0000256" key="1">
    <source>
        <dbReference type="ARBA" id="ARBA00004653"/>
    </source>
</evidence>
<evidence type="ECO:0000256" key="5">
    <source>
        <dbReference type="ARBA" id="ARBA00022927"/>
    </source>
</evidence>
<evidence type="ECO:0000256" key="9">
    <source>
        <dbReference type="SAM" id="MobiDB-lite"/>
    </source>
</evidence>